<evidence type="ECO:0000313" key="2">
    <source>
        <dbReference type="Proteomes" id="UP001372834"/>
    </source>
</evidence>
<protein>
    <submittedName>
        <fullName evidence="1">Uncharacterized protein</fullName>
    </submittedName>
</protein>
<reference evidence="1 2" key="1">
    <citation type="submission" date="2023-10" db="EMBL/GenBank/DDBJ databases">
        <title>Genomes of two closely related lineages of the louse Polyplax serrata with different host specificities.</title>
        <authorList>
            <person name="Martinu J."/>
            <person name="Tarabai H."/>
            <person name="Stefka J."/>
            <person name="Hypsa V."/>
        </authorList>
    </citation>
    <scope>NUCLEOTIDE SEQUENCE [LARGE SCALE GENOMIC DNA]</scope>
    <source>
        <strain evidence="1">HR10_N</strain>
    </source>
</reference>
<evidence type="ECO:0000313" key="1">
    <source>
        <dbReference type="EMBL" id="KAK6632676.1"/>
    </source>
</evidence>
<sequence length="181" mass="20251">MLLHWDIQQYSPTRYVTFESCQQCLFIRNLVVVRRFSLVQRFCHLYGTCGTPDGAAGLHVRGSALSGLRSITGEMMSGDSSVSTFLFDIHNWLTHGKTAKRRSAYRVVLDKVPDNIVEQLIMSTSYPSVETMFFSPNGPSNLSNLKEETPCWGPGNSPEVAINRCRTRGNGPRNVGSCTKW</sequence>
<accession>A0AAN8NXX1</accession>
<name>A0AAN8NXX1_POLSC</name>
<dbReference type="Proteomes" id="UP001372834">
    <property type="component" value="Unassembled WGS sequence"/>
</dbReference>
<dbReference type="EMBL" id="JAWJWE010000007">
    <property type="protein sequence ID" value="KAK6632676.1"/>
    <property type="molecule type" value="Genomic_DNA"/>
</dbReference>
<organism evidence="1 2">
    <name type="scientific">Polyplax serrata</name>
    <name type="common">Common mouse louse</name>
    <dbReference type="NCBI Taxonomy" id="468196"/>
    <lineage>
        <taxon>Eukaryota</taxon>
        <taxon>Metazoa</taxon>
        <taxon>Ecdysozoa</taxon>
        <taxon>Arthropoda</taxon>
        <taxon>Hexapoda</taxon>
        <taxon>Insecta</taxon>
        <taxon>Pterygota</taxon>
        <taxon>Neoptera</taxon>
        <taxon>Paraneoptera</taxon>
        <taxon>Psocodea</taxon>
        <taxon>Troctomorpha</taxon>
        <taxon>Phthiraptera</taxon>
        <taxon>Anoplura</taxon>
        <taxon>Polyplacidae</taxon>
        <taxon>Polyplax</taxon>
    </lineage>
</organism>
<proteinExistence type="predicted"/>
<dbReference type="AlphaFoldDB" id="A0AAN8NXX1"/>
<gene>
    <name evidence="1" type="ORF">RUM43_013446</name>
</gene>
<comment type="caution">
    <text evidence="1">The sequence shown here is derived from an EMBL/GenBank/DDBJ whole genome shotgun (WGS) entry which is preliminary data.</text>
</comment>